<proteinExistence type="predicted"/>
<gene>
    <name evidence="1" type="ORF">GAK29_00087</name>
</gene>
<evidence type="ECO:0000313" key="1">
    <source>
        <dbReference type="EMBL" id="KAF1028452.1"/>
    </source>
</evidence>
<dbReference type="EMBL" id="WNDP01000001">
    <property type="protein sequence ID" value="KAF1028452.1"/>
    <property type="molecule type" value="Genomic_DNA"/>
</dbReference>
<dbReference type="AlphaFoldDB" id="A0A833UUI2"/>
<sequence length="31" mass="3616">MVPRCIGYYFIDCFSISQLLDGAKLLEYLLM</sequence>
<name>A0A833UUI2_ACIBZ</name>
<evidence type="ECO:0000313" key="2">
    <source>
        <dbReference type="Proteomes" id="UP000490535"/>
    </source>
</evidence>
<dbReference type="Proteomes" id="UP000490535">
    <property type="component" value="Unassembled WGS sequence"/>
</dbReference>
<organism evidence="1 2">
    <name type="scientific">Acinetobacter bereziniae</name>
    <name type="common">Acinetobacter genomosp. 10</name>
    <dbReference type="NCBI Taxonomy" id="106648"/>
    <lineage>
        <taxon>Bacteria</taxon>
        <taxon>Pseudomonadati</taxon>
        <taxon>Pseudomonadota</taxon>
        <taxon>Gammaproteobacteria</taxon>
        <taxon>Moraxellales</taxon>
        <taxon>Moraxellaceae</taxon>
        <taxon>Acinetobacter</taxon>
    </lineage>
</organism>
<protein>
    <submittedName>
        <fullName evidence="1">Uncharacterized protein</fullName>
    </submittedName>
</protein>
<comment type="caution">
    <text evidence="1">The sequence shown here is derived from an EMBL/GenBank/DDBJ whole genome shotgun (WGS) entry which is preliminary data.</text>
</comment>
<reference evidence="2" key="1">
    <citation type="journal article" date="2020" name="MBio">
        <title>Horizontal gene transfer to a defensive symbiont with a reduced genome amongst a multipartite beetle microbiome.</title>
        <authorList>
            <person name="Waterworth S.C."/>
            <person name="Florez L.V."/>
            <person name="Rees E.R."/>
            <person name="Hertweck C."/>
            <person name="Kaltenpoth M."/>
            <person name="Kwan J.C."/>
        </authorList>
    </citation>
    <scope>NUCLEOTIDE SEQUENCE [LARGE SCALE GENOMIC DNA]</scope>
</reference>
<accession>A0A833UUI2</accession>